<accession>A0A9J6P7Q3</accession>
<dbReference type="RefSeq" id="WP_250860973.1">
    <property type="nucleotide sequence ID" value="NZ_JAGSOJ010000004.1"/>
</dbReference>
<dbReference type="EMBL" id="JAGSOJ010000004">
    <property type="protein sequence ID" value="MCM1991837.1"/>
    <property type="molecule type" value="Genomic_DNA"/>
</dbReference>
<dbReference type="AlphaFoldDB" id="A0A9J6P7Q3"/>
<dbReference type="Proteomes" id="UP001056429">
    <property type="component" value="Unassembled WGS sequence"/>
</dbReference>
<name>A0A9J6P7Q3_9CLOT</name>
<evidence type="ECO:0000313" key="2">
    <source>
        <dbReference type="Proteomes" id="UP001056429"/>
    </source>
</evidence>
<reference evidence="1" key="2">
    <citation type="submission" date="2021-04" db="EMBL/GenBank/DDBJ databases">
        <authorList>
            <person name="Dong X."/>
        </authorList>
    </citation>
    <scope>NUCLEOTIDE SEQUENCE</scope>
    <source>
        <strain evidence="1">ZWT</strain>
    </source>
</reference>
<comment type="caution">
    <text evidence="1">The sequence shown here is derived from an EMBL/GenBank/DDBJ whole genome shotgun (WGS) entry which is preliminary data.</text>
</comment>
<dbReference type="InterPro" id="IPR029058">
    <property type="entry name" value="AB_hydrolase_fold"/>
</dbReference>
<gene>
    <name evidence="1" type="ORF">KDK92_19025</name>
</gene>
<keyword evidence="2" id="KW-1185">Reference proteome</keyword>
<sequence>MLYNSFKELEKDYSIPYIQGKYKEALNLLEKGMKSLPEEEIQKYLFDMMIDKARLYTNIGMYEECFDTILYLVNKGFTCPLHWSRFNPLEEDTRFKKLKEKNNLLRKEIQEKSKFEYIVYLPHGYNKEKKYPLFFNLHGDGENIQKHMEFWKPEKFHDREFIVVYIQSSQVSHHNGYAWEKRGVDIECYDSAYREIKKCYDDISNEYSIDEKSIIIGGFSGGATASIDIVMNNSIPLKGFISLCSEKPKSFTKENVEKALHRGVKGVFMEGKEDLPMKEVEEMMKGFKDVEVPYEYYINDGIGHWYPEDLNDKLEQAIDFILK</sequence>
<proteinExistence type="predicted"/>
<protein>
    <recommendedName>
        <fullName evidence="3">Phospholipase/carboxylesterase/thioesterase domain-containing protein</fullName>
    </recommendedName>
</protein>
<organism evidence="1 2">
    <name type="scientific">Oceanirhabdus seepicola</name>
    <dbReference type="NCBI Taxonomy" id="2828781"/>
    <lineage>
        <taxon>Bacteria</taxon>
        <taxon>Bacillati</taxon>
        <taxon>Bacillota</taxon>
        <taxon>Clostridia</taxon>
        <taxon>Eubacteriales</taxon>
        <taxon>Clostridiaceae</taxon>
        <taxon>Oceanirhabdus</taxon>
    </lineage>
</organism>
<dbReference type="Gene3D" id="3.40.50.1820">
    <property type="entry name" value="alpha/beta hydrolase"/>
    <property type="match status" value="1"/>
</dbReference>
<evidence type="ECO:0008006" key="3">
    <source>
        <dbReference type="Google" id="ProtNLM"/>
    </source>
</evidence>
<reference evidence="1" key="1">
    <citation type="journal article" date="2021" name="mSystems">
        <title>Bacteria and Archaea Synergistically Convert Glycine Betaine to Biogenic Methane in the Formosa Cold Seep of the South China Sea.</title>
        <authorList>
            <person name="Li L."/>
            <person name="Zhang W."/>
            <person name="Zhang S."/>
            <person name="Song L."/>
            <person name="Sun Q."/>
            <person name="Zhang H."/>
            <person name="Xiang H."/>
            <person name="Dong X."/>
        </authorList>
    </citation>
    <scope>NUCLEOTIDE SEQUENCE</scope>
    <source>
        <strain evidence="1">ZWT</strain>
    </source>
</reference>
<evidence type="ECO:0000313" key="1">
    <source>
        <dbReference type="EMBL" id="MCM1991837.1"/>
    </source>
</evidence>
<dbReference type="SUPFAM" id="SSF53474">
    <property type="entry name" value="alpha/beta-Hydrolases"/>
    <property type="match status" value="1"/>
</dbReference>